<dbReference type="PANTHER" id="PTHR40891:SF1">
    <property type="entry name" value="DUF295 DOMAIN-CONTAINING PROTEIN"/>
    <property type="match status" value="1"/>
</dbReference>
<evidence type="ECO:0000313" key="2">
    <source>
        <dbReference type="EMBL" id="GEX31315.1"/>
    </source>
</evidence>
<organism evidence="2">
    <name type="scientific">Tanacetum cinerariifolium</name>
    <name type="common">Dalmatian daisy</name>
    <name type="synonym">Chrysanthemum cinerariifolium</name>
    <dbReference type="NCBI Taxonomy" id="118510"/>
    <lineage>
        <taxon>Eukaryota</taxon>
        <taxon>Viridiplantae</taxon>
        <taxon>Streptophyta</taxon>
        <taxon>Embryophyta</taxon>
        <taxon>Tracheophyta</taxon>
        <taxon>Spermatophyta</taxon>
        <taxon>Magnoliopsida</taxon>
        <taxon>eudicotyledons</taxon>
        <taxon>Gunneridae</taxon>
        <taxon>Pentapetalae</taxon>
        <taxon>asterids</taxon>
        <taxon>campanulids</taxon>
        <taxon>Asterales</taxon>
        <taxon>Asteraceae</taxon>
        <taxon>Asteroideae</taxon>
        <taxon>Anthemideae</taxon>
        <taxon>Anthemidinae</taxon>
        <taxon>Tanacetum</taxon>
    </lineage>
</organism>
<evidence type="ECO:0000259" key="1">
    <source>
        <dbReference type="Pfam" id="PF03478"/>
    </source>
</evidence>
<comment type="caution">
    <text evidence="2">The sequence shown here is derived from an EMBL/GenBank/DDBJ whole genome shotgun (WGS) entry which is preliminary data.</text>
</comment>
<reference evidence="2" key="1">
    <citation type="journal article" date="2019" name="Sci. Rep.">
        <title>Draft genome of Tanacetum cinerariifolium, the natural source of mosquito coil.</title>
        <authorList>
            <person name="Yamashiro T."/>
            <person name="Shiraishi A."/>
            <person name="Satake H."/>
            <person name="Nakayama K."/>
        </authorList>
    </citation>
    <scope>NUCLEOTIDE SEQUENCE</scope>
</reference>
<name>A0A699H7S3_TANCI</name>
<gene>
    <name evidence="2" type="ORF">Tci_303290</name>
</gene>
<feature type="domain" description="KIB1-4 beta-propeller" evidence="1">
    <location>
        <begin position="44"/>
        <end position="311"/>
    </location>
</feature>
<dbReference type="EMBL" id="BKCJ010101064">
    <property type="protein sequence ID" value="GEX31315.1"/>
    <property type="molecule type" value="Genomic_DNA"/>
</dbReference>
<dbReference type="AlphaFoldDB" id="A0A699H7S3"/>
<dbReference type="Pfam" id="PF03478">
    <property type="entry name" value="Beta-prop_KIB1-4"/>
    <property type="match status" value="1"/>
</dbReference>
<protein>
    <submittedName>
        <fullName evidence="2">Cation/H+ exchanger, cation/H+ exchanger, CPA1 family</fullName>
    </submittedName>
</protein>
<accession>A0A699H7S3</accession>
<sequence>MEQKQSSDGGSVCYQLPSLSPIYPLFVAQNLGDGEDCSRNQYFYTISDPLTKYHCQIPELLGRRIRGYYHGWVILSDHLQDVVWSLWNPVTSKMICFPPMILQDGDSISIRECCLSAPPEDPSSVLLLTRTNKPTFVFRRLARKRKKLTWIEMSYATQLKKLTSEDGDFLGNLTCCNGKIYALNTEYSFACFIIQLDMLFKKKEVLIKLSLFGLFPSPCSFPYDDMSIFIKGYCTELFCIIVCSSEKTFEGVLLYKLDMTSLKSEDMEIFKGLDMSDKSWEDEDFDVISMSMELWKDLEDLEEAIFFVDLGHDDLTYYRSGIASELGGYIHIRDRTYNYLYSFHLKTNTVSLSSMPSLVLPTSKVSLWECRLEDDHKGTNCALDIKQEEKGIAVRSVTDDENELNDWNLVNFPSHILEMIMGHCLCVEYMNFRATCKGCEVAAPFIQWSNKTSLMRLQTYSLVSPWLMVLDNNQGTITFIDPMSGENYYMKKLQVSMAAPPKSRDCMVAGFPETEKCLILIHSVARENSWRPIRVGTELNSICFPTFLGQDLYAFCDGILIRFPKLCEQVFCLASIEDTGEDTVPIGIQVGCL</sequence>
<dbReference type="PANTHER" id="PTHR40891">
    <property type="entry name" value="DUF295 DOMAIN-CONTAINING PROTEIN"/>
    <property type="match status" value="1"/>
</dbReference>
<dbReference type="InterPro" id="IPR005174">
    <property type="entry name" value="KIB1-4_b-propeller"/>
</dbReference>
<proteinExistence type="predicted"/>